<reference evidence="1 2" key="1">
    <citation type="submission" date="2013-01" db="EMBL/GenBank/DDBJ databases">
        <title>The Genome Sequence of Clostridium clostridioforme 90A8.</title>
        <authorList>
            <consortium name="The Broad Institute Genome Sequencing Platform"/>
            <person name="Earl A."/>
            <person name="Ward D."/>
            <person name="Feldgarden M."/>
            <person name="Gevers D."/>
            <person name="Courvalin P."/>
            <person name="Lambert T."/>
            <person name="Walker B."/>
            <person name="Young S.K."/>
            <person name="Zeng Q."/>
            <person name="Gargeya S."/>
            <person name="Fitzgerald M."/>
            <person name="Haas B."/>
            <person name="Abouelleil A."/>
            <person name="Alvarado L."/>
            <person name="Arachchi H.M."/>
            <person name="Berlin A.M."/>
            <person name="Chapman S.B."/>
            <person name="Dewar J."/>
            <person name="Goldberg J."/>
            <person name="Griggs A."/>
            <person name="Gujja S."/>
            <person name="Hansen M."/>
            <person name="Howarth C."/>
            <person name="Imamovic A."/>
            <person name="Larimer J."/>
            <person name="McCowan C."/>
            <person name="Murphy C."/>
            <person name="Neiman D."/>
            <person name="Pearson M."/>
            <person name="Priest M."/>
            <person name="Roberts A."/>
            <person name="Saif S."/>
            <person name="Shea T."/>
            <person name="Sisk P."/>
            <person name="Sykes S."/>
            <person name="Wortman J."/>
            <person name="Nusbaum C."/>
            <person name="Birren B."/>
        </authorList>
    </citation>
    <scope>NUCLEOTIDE SEQUENCE [LARGE SCALE GENOMIC DNA]</scope>
    <source>
        <strain evidence="1 2">90A8</strain>
    </source>
</reference>
<dbReference type="PATRIC" id="fig|999408.3.peg.1698"/>
<gene>
    <name evidence="1" type="ORF">HMPREF1090_01578</name>
</gene>
<organism evidence="1 2">
    <name type="scientific">[Clostridium] clostridioforme 90A8</name>
    <dbReference type="NCBI Taxonomy" id="999408"/>
    <lineage>
        <taxon>Bacteria</taxon>
        <taxon>Bacillati</taxon>
        <taxon>Bacillota</taxon>
        <taxon>Clostridia</taxon>
        <taxon>Lachnospirales</taxon>
        <taxon>Lachnospiraceae</taxon>
        <taxon>Enterocloster</taxon>
    </lineage>
</organism>
<proteinExistence type="predicted"/>
<dbReference type="AlphaFoldDB" id="A0A0E2HD85"/>
<evidence type="ECO:0000313" key="1">
    <source>
        <dbReference type="EMBL" id="ENZ17628.1"/>
    </source>
</evidence>
<dbReference type="RefSeq" id="WP_002583520.1">
    <property type="nucleotide sequence ID" value="NZ_KB851018.1"/>
</dbReference>
<comment type="caution">
    <text evidence="1">The sequence shown here is derived from an EMBL/GenBank/DDBJ whole genome shotgun (WGS) entry which is preliminary data.</text>
</comment>
<accession>A0A0E2HD85</accession>
<sequence>MKPNETTGKQEIMYRLKNAGELYVLLSMCTGEPYVVCDQETYDDEIIVFFDGQAAIKESKEQTEAGIPVRPMKLENRQLLMFYTSLYTLGVNALLVKDGGRDCLIQLQDFVKRNNQQGQESGEKIWVENPSLHLTMLYYMQELRRKPGQENLPQIKEWQDEISNDFGKGSFIVPVEKEGKGLAAVKVNEQLFQAIFTDILEFQRFNREGKLRPLVVTADKIPQIMTEEAKGVILNPMGVRMPLQIKRTAGQAKQNA</sequence>
<name>A0A0E2HD85_9FIRM</name>
<dbReference type="Proteomes" id="UP000013085">
    <property type="component" value="Unassembled WGS sequence"/>
</dbReference>
<protein>
    <recommendedName>
        <fullName evidence="3">SseB protein N-terminal domain-containing protein</fullName>
    </recommendedName>
</protein>
<dbReference type="GeneID" id="57959938"/>
<dbReference type="HOGENOM" id="CLU_093794_0_0_9"/>
<evidence type="ECO:0008006" key="3">
    <source>
        <dbReference type="Google" id="ProtNLM"/>
    </source>
</evidence>
<evidence type="ECO:0000313" key="2">
    <source>
        <dbReference type="Proteomes" id="UP000013085"/>
    </source>
</evidence>
<dbReference type="EMBL" id="AGYR01000013">
    <property type="protein sequence ID" value="ENZ17628.1"/>
    <property type="molecule type" value="Genomic_DNA"/>
</dbReference>